<keyword evidence="2" id="KW-1185">Reference proteome</keyword>
<gene>
    <name evidence="1" type="ORF">RPERSI_LOCUS7652</name>
</gene>
<dbReference type="EMBL" id="CAJVQC010013164">
    <property type="protein sequence ID" value="CAG8645524.1"/>
    <property type="molecule type" value="Genomic_DNA"/>
</dbReference>
<accession>A0ACA9NAJ3</accession>
<feature type="non-terminal residue" evidence="1">
    <location>
        <position position="1"/>
    </location>
</feature>
<proteinExistence type="predicted"/>
<comment type="caution">
    <text evidence="1">The sequence shown here is derived from an EMBL/GenBank/DDBJ whole genome shotgun (WGS) entry which is preliminary data.</text>
</comment>
<protein>
    <submittedName>
        <fullName evidence="1">35265_t:CDS:1</fullName>
    </submittedName>
</protein>
<evidence type="ECO:0000313" key="1">
    <source>
        <dbReference type="EMBL" id="CAG8645524.1"/>
    </source>
</evidence>
<name>A0ACA9NAJ3_9GLOM</name>
<sequence length="54" mass="6282">ARDFTTVFICKTYDFDTSVIHLNAGLAMTQWLYYMSFSISILMTNDYQDKTATQ</sequence>
<dbReference type="Proteomes" id="UP000789920">
    <property type="component" value="Unassembled WGS sequence"/>
</dbReference>
<reference evidence="1" key="1">
    <citation type="submission" date="2021-06" db="EMBL/GenBank/DDBJ databases">
        <authorList>
            <person name="Kallberg Y."/>
            <person name="Tangrot J."/>
            <person name="Rosling A."/>
        </authorList>
    </citation>
    <scope>NUCLEOTIDE SEQUENCE</scope>
    <source>
        <strain evidence="1">MA461A</strain>
    </source>
</reference>
<organism evidence="1 2">
    <name type="scientific">Racocetra persica</name>
    <dbReference type="NCBI Taxonomy" id="160502"/>
    <lineage>
        <taxon>Eukaryota</taxon>
        <taxon>Fungi</taxon>
        <taxon>Fungi incertae sedis</taxon>
        <taxon>Mucoromycota</taxon>
        <taxon>Glomeromycotina</taxon>
        <taxon>Glomeromycetes</taxon>
        <taxon>Diversisporales</taxon>
        <taxon>Gigasporaceae</taxon>
        <taxon>Racocetra</taxon>
    </lineage>
</organism>
<evidence type="ECO:0000313" key="2">
    <source>
        <dbReference type="Proteomes" id="UP000789920"/>
    </source>
</evidence>